<keyword evidence="4" id="KW-0813">Transport</keyword>
<dbReference type="Gene3D" id="1.10.490.10">
    <property type="entry name" value="Globins"/>
    <property type="match status" value="1"/>
</dbReference>
<evidence type="ECO:0000256" key="2">
    <source>
        <dbReference type="ARBA" id="ARBA00022723"/>
    </source>
</evidence>
<dbReference type="SUPFAM" id="SSF46458">
    <property type="entry name" value="Globin-like"/>
    <property type="match status" value="1"/>
</dbReference>
<dbReference type="InterPro" id="IPR009050">
    <property type="entry name" value="Globin-like_sf"/>
</dbReference>
<proteinExistence type="inferred from homology"/>
<keyword evidence="2" id="KW-0479">Metal-binding</keyword>
<organism evidence="7 8">
    <name type="scientific">Plectus sambesii</name>
    <dbReference type="NCBI Taxonomy" id="2011161"/>
    <lineage>
        <taxon>Eukaryota</taxon>
        <taxon>Metazoa</taxon>
        <taxon>Ecdysozoa</taxon>
        <taxon>Nematoda</taxon>
        <taxon>Chromadorea</taxon>
        <taxon>Plectida</taxon>
        <taxon>Plectina</taxon>
        <taxon>Plectoidea</taxon>
        <taxon>Plectidae</taxon>
        <taxon>Plectus</taxon>
    </lineage>
</organism>
<dbReference type="PANTHER" id="PTHR46458:SF8">
    <property type="entry name" value="GLOBIN-LIKE PROTEIN 6"/>
    <property type="match status" value="1"/>
</dbReference>
<feature type="region of interest" description="Disordered" evidence="5">
    <location>
        <begin position="54"/>
        <end position="213"/>
    </location>
</feature>
<dbReference type="CDD" id="cd01040">
    <property type="entry name" value="Mb-like"/>
    <property type="match status" value="1"/>
</dbReference>
<feature type="domain" description="Globin" evidence="6">
    <location>
        <begin position="216"/>
        <end position="367"/>
    </location>
</feature>
<comment type="similarity">
    <text evidence="4">Belongs to the globin family.</text>
</comment>
<dbReference type="Proteomes" id="UP000887566">
    <property type="component" value="Unplaced"/>
</dbReference>
<dbReference type="GO" id="GO:0005344">
    <property type="term" value="F:oxygen carrier activity"/>
    <property type="evidence" value="ECO:0007669"/>
    <property type="project" value="UniProtKB-KW"/>
</dbReference>
<name>A0A914UXG8_9BILA</name>
<evidence type="ECO:0000313" key="8">
    <source>
        <dbReference type="WBParaSite" id="PSAMB.scaffold1320size32988.g12743.t1"/>
    </source>
</evidence>
<keyword evidence="3" id="KW-0408">Iron</keyword>
<dbReference type="GO" id="GO:0046872">
    <property type="term" value="F:metal ion binding"/>
    <property type="evidence" value="ECO:0007669"/>
    <property type="project" value="UniProtKB-KW"/>
</dbReference>
<dbReference type="Pfam" id="PF00042">
    <property type="entry name" value="Globin"/>
    <property type="match status" value="1"/>
</dbReference>
<keyword evidence="4" id="KW-0561">Oxygen transport</keyword>
<protein>
    <submittedName>
        <fullName evidence="8">Globin family profile domain-containing protein</fullName>
    </submittedName>
</protein>
<feature type="compositionally biased region" description="Polar residues" evidence="5">
    <location>
        <begin position="189"/>
        <end position="213"/>
    </location>
</feature>
<feature type="compositionally biased region" description="Low complexity" evidence="5">
    <location>
        <begin position="61"/>
        <end position="72"/>
    </location>
</feature>
<keyword evidence="7" id="KW-1185">Reference proteome</keyword>
<dbReference type="WBParaSite" id="PSAMB.scaffold1320size32988.g12743.t1">
    <property type="protein sequence ID" value="PSAMB.scaffold1320size32988.g12743.t1"/>
    <property type="gene ID" value="PSAMB.scaffold1320size32988.g12743"/>
</dbReference>
<accession>A0A914UXG8</accession>
<feature type="compositionally biased region" description="Basic and acidic residues" evidence="5">
    <location>
        <begin position="1"/>
        <end position="11"/>
    </location>
</feature>
<evidence type="ECO:0000313" key="7">
    <source>
        <dbReference type="Proteomes" id="UP000887566"/>
    </source>
</evidence>
<feature type="compositionally biased region" description="Polar residues" evidence="5">
    <location>
        <begin position="152"/>
        <end position="162"/>
    </location>
</feature>
<dbReference type="PROSITE" id="PS01033">
    <property type="entry name" value="GLOBIN"/>
    <property type="match status" value="1"/>
</dbReference>
<feature type="compositionally biased region" description="Polar residues" evidence="5">
    <location>
        <begin position="73"/>
        <end position="83"/>
    </location>
</feature>
<evidence type="ECO:0000256" key="4">
    <source>
        <dbReference type="RuleBase" id="RU000356"/>
    </source>
</evidence>
<feature type="compositionally biased region" description="Low complexity" evidence="5">
    <location>
        <begin position="91"/>
        <end position="105"/>
    </location>
</feature>
<dbReference type="InterPro" id="IPR044399">
    <property type="entry name" value="Mb-like_M"/>
</dbReference>
<dbReference type="PANTHER" id="PTHR46458">
    <property type="entry name" value="BLR2807 PROTEIN"/>
    <property type="match status" value="1"/>
</dbReference>
<dbReference type="InterPro" id="IPR012292">
    <property type="entry name" value="Globin/Proto"/>
</dbReference>
<dbReference type="GO" id="GO:0019825">
    <property type="term" value="F:oxygen binding"/>
    <property type="evidence" value="ECO:0007669"/>
    <property type="project" value="InterPro"/>
</dbReference>
<reference evidence="8" key="1">
    <citation type="submission" date="2022-11" db="UniProtKB">
        <authorList>
            <consortium name="WormBaseParasite"/>
        </authorList>
    </citation>
    <scope>IDENTIFICATION</scope>
</reference>
<dbReference type="AlphaFoldDB" id="A0A914UXG8"/>
<evidence type="ECO:0000256" key="3">
    <source>
        <dbReference type="ARBA" id="ARBA00023004"/>
    </source>
</evidence>
<feature type="region of interest" description="Disordered" evidence="5">
    <location>
        <begin position="366"/>
        <end position="431"/>
    </location>
</feature>
<dbReference type="InterPro" id="IPR050532">
    <property type="entry name" value="Globin-like_OT"/>
</dbReference>
<keyword evidence="1 4" id="KW-0349">Heme</keyword>
<dbReference type="GO" id="GO:0020037">
    <property type="term" value="F:heme binding"/>
    <property type="evidence" value="ECO:0007669"/>
    <property type="project" value="InterPro"/>
</dbReference>
<evidence type="ECO:0000256" key="5">
    <source>
        <dbReference type="SAM" id="MobiDB-lite"/>
    </source>
</evidence>
<evidence type="ECO:0000256" key="1">
    <source>
        <dbReference type="ARBA" id="ARBA00022617"/>
    </source>
</evidence>
<dbReference type="InterPro" id="IPR000971">
    <property type="entry name" value="Globin"/>
</dbReference>
<sequence>MGNQNAKEKPGKRSYSTTSAPYAIDSTIRRSLSANPGTMEANAAEIELAANLEEQLEKAKSPSTSTLSPTLPQIRSRTSTSPQLAHHKTVSATSSSNLGDSSGSPSKKDPSQEAVSFDRRRRPSSFHVRKKTPQPPEEPPNLHQRVEEAKSDSSQQPCTSVAISAIISPKKKANSVQQLSRTQQEEKNGTVQRSKSMLSPSRTPGSQKTKHTNCLQLTSAQMLLVRKTWAHARNQGAMEPGLTIFRNSFFKNPELRTLMMSGSKNTGHERLKRHAKLFTELMDSIIANLEGATQFISELKDYGQHHVAIPKEQFPCPFRASHLDIFATAMIERTLEWGEKSQRTEVSQTAWTKIVLFVVEQMKDGFHEESRRSRRERLKKSNSPNAEVGGAIVASSSGTTPTTPTTATTTASEVRTPTSREPVRRVHTLQK</sequence>
<evidence type="ECO:0000259" key="6">
    <source>
        <dbReference type="PROSITE" id="PS01033"/>
    </source>
</evidence>
<feature type="region of interest" description="Disordered" evidence="5">
    <location>
        <begin position="1"/>
        <end position="36"/>
    </location>
</feature>
<feature type="compositionally biased region" description="Low complexity" evidence="5">
    <location>
        <begin position="394"/>
        <end position="419"/>
    </location>
</feature>
<feature type="compositionally biased region" description="Basic residues" evidence="5">
    <location>
        <begin position="119"/>
        <end position="132"/>
    </location>
</feature>